<dbReference type="Proteomes" id="UP000198956">
    <property type="component" value="Unassembled WGS sequence"/>
</dbReference>
<name>A0A1G7ZQU9_ANETH</name>
<sequence length="52" mass="5947">MIEPFVRYGLQEAKFTSHAHALREVAAISYLLGKGYDPRTAHRIVESWEVSD</sequence>
<dbReference type="AlphaFoldDB" id="A0A1G7ZQU9"/>
<dbReference type="EMBL" id="FNDE01000011">
    <property type="protein sequence ID" value="SDH10480.1"/>
    <property type="molecule type" value="Genomic_DNA"/>
</dbReference>
<proteinExistence type="predicted"/>
<organism evidence="1 2">
    <name type="scientific">Aneurinibacillus thermoaerophilus</name>
    <dbReference type="NCBI Taxonomy" id="143495"/>
    <lineage>
        <taxon>Bacteria</taxon>
        <taxon>Bacillati</taxon>
        <taxon>Bacillota</taxon>
        <taxon>Bacilli</taxon>
        <taxon>Bacillales</taxon>
        <taxon>Paenibacillaceae</taxon>
        <taxon>Aneurinibacillus group</taxon>
        <taxon>Aneurinibacillus</taxon>
    </lineage>
</organism>
<gene>
    <name evidence="1" type="ORF">SAMN04489735_101195</name>
</gene>
<accession>A0A1G7ZQU9</accession>
<evidence type="ECO:0000313" key="2">
    <source>
        <dbReference type="Proteomes" id="UP000198956"/>
    </source>
</evidence>
<evidence type="ECO:0000313" key="1">
    <source>
        <dbReference type="EMBL" id="SDH10480.1"/>
    </source>
</evidence>
<protein>
    <submittedName>
        <fullName evidence="1">Uncharacterized protein</fullName>
    </submittedName>
</protein>
<reference evidence="1 2" key="1">
    <citation type="submission" date="2016-10" db="EMBL/GenBank/DDBJ databases">
        <authorList>
            <person name="de Groot N.N."/>
        </authorList>
    </citation>
    <scope>NUCLEOTIDE SEQUENCE [LARGE SCALE GENOMIC DNA]</scope>
    <source>
        <strain evidence="1 2">L 420-91</strain>
    </source>
</reference>